<comment type="caution">
    <text evidence="2">The sequence shown here is derived from an EMBL/GenBank/DDBJ whole genome shotgun (WGS) entry which is preliminary data.</text>
</comment>
<name>A0AAD8P4P0_TARER</name>
<dbReference type="Proteomes" id="UP001229421">
    <property type="component" value="Unassembled WGS sequence"/>
</dbReference>
<keyword evidence="3" id="KW-1185">Reference proteome</keyword>
<accession>A0AAD8P4P0</accession>
<organism evidence="2 3">
    <name type="scientific">Tagetes erecta</name>
    <name type="common">African marigold</name>
    <dbReference type="NCBI Taxonomy" id="13708"/>
    <lineage>
        <taxon>Eukaryota</taxon>
        <taxon>Viridiplantae</taxon>
        <taxon>Streptophyta</taxon>
        <taxon>Embryophyta</taxon>
        <taxon>Tracheophyta</taxon>
        <taxon>Spermatophyta</taxon>
        <taxon>Magnoliopsida</taxon>
        <taxon>eudicotyledons</taxon>
        <taxon>Gunneridae</taxon>
        <taxon>Pentapetalae</taxon>
        <taxon>asterids</taxon>
        <taxon>campanulids</taxon>
        <taxon>Asterales</taxon>
        <taxon>Asteraceae</taxon>
        <taxon>Asteroideae</taxon>
        <taxon>Heliantheae alliance</taxon>
        <taxon>Tageteae</taxon>
        <taxon>Tagetes</taxon>
    </lineage>
</organism>
<reference evidence="2" key="1">
    <citation type="journal article" date="2023" name="bioRxiv">
        <title>Improved chromosome-level genome assembly for marigold (Tagetes erecta).</title>
        <authorList>
            <person name="Jiang F."/>
            <person name="Yuan L."/>
            <person name="Wang S."/>
            <person name="Wang H."/>
            <person name="Xu D."/>
            <person name="Wang A."/>
            <person name="Fan W."/>
        </authorList>
    </citation>
    <scope>NUCLEOTIDE SEQUENCE</scope>
    <source>
        <strain evidence="2">WSJ</strain>
        <tissue evidence="2">Leaf</tissue>
    </source>
</reference>
<evidence type="ECO:0000256" key="1">
    <source>
        <dbReference type="SAM" id="Phobius"/>
    </source>
</evidence>
<gene>
    <name evidence="2" type="ORF">QVD17_08611</name>
</gene>
<keyword evidence="1" id="KW-1133">Transmembrane helix</keyword>
<evidence type="ECO:0000313" key="3">
    <source>
        <dbReference type="Proteomes" id="UP001229421"/>
    </source>
</evidence>
<keyword evidence="1" id="KW-0472">Membrane</keyword>
<proteinExistence type="predicted"/>
<feature type="transmembrane region" description="Helical" evidence="1">
    <location>
        <begin position="38"/>
        <end position="62"/>
    </location>
</feature>
<dbReference type="EMBL" id="JAUHHV010000002">
    <property type="protein sequence ID" value="KAK1431866.1"/>
    <property type="molecule type" value="Genomic_DNA"/>
</dbReference>
<dbReference type="AlphaFoldDB" id="A0AAD8P4P0"/>
<keyword evidence="1" id="KW-0812">Transmembrane</keyword>
<protein>
    <submittedName>
        <fullName evidence="2">Uncharacterized protein</fullName>
    </submittedName>
</protein>
<feature type="transmembrane region" description="Helical" evidence="1">
    <location>
        <begin position="6"/>
        <end position="26"/>
    </location>
</feature>
<evidence type="ECO:0000313" key="2">
    <source>
        <dbReference type="EMBL" id="KAK1431866.1"/>
    </source>
</evidence>
<sequence length="196" mass="21922">MKVSSLPTPVPHLLLFFTIHLFHKIYKSKIAFDDRPDLFRLIVTFIYLFRLAAFILLTGFMFRFKSASLLYLSSNPLQGWDEDRHAYRKGATTSDAALPPKVRRNLSKGDGVSLGLNLLVSSPQTLSYSYQNQVDPSASCPEYGLGKGGGVFGMFYGEATEAYASIKHLLFCSKLIRPHKCTVIIVDDGSKYGQKE</sequence>